<feature type="region of interest" description="Disordered" evidence="1">
    <location>
        <begin position="1"/>
        <end position="57"/>
    </location>
</feature>
<dbReference type="Proteomes" id="UP000012073">
    <property type="component" value="Unassembled WGS sequence"/>
</dbReference>
<sequence>MLSSHNPTAATGHPHLHIFRNSRTPHAPRLTPIAPTSPLPRRRSPLPSNRLSAASAFPRRSRCNCPFGH</sequence>
<name>R7QKY8_CHOCR</name>
<evidence type="ECO:0000256" key="1">
    <source>
        <dbReference type="SAM" id="MobiDB-lite"/>
    </source>
</evidence>
<evidence type="ECO:0000313" key="3">
    <source>
        <dbReference type="Proteomes" id="UP000012073"/>
    </source>
</evidence>
<dbReference type="Gramene" id="CDF38146">
    <property type="protein sequence ID" value="CDF38146"/>
    <property type="gene ID" value="CHC_T00006328001"/>
</dbReference>
<keyword evidence="3" id="KW-1185">Reference proteome</keyword>
<protein>
    <submittedName>
        <fullName evidence="2">Uncharacterized protein</fullName>
    </submittedName>
</protein>
<reference evidence="3" key="1">
    <citation type="journal article" date="2013" name="Proc. Natl. Acad. Sci. U.S.A.">
        <title>Genome structure and metabolic features in the red seaweed Chondrus crispus shed light on evolution of the Archaeplastida.</title>
        <authorList>
            <person name="Collen J."/>
            <person name="Porcel B."/>
            <person name="Carre W."/>
            <person name="Ball S.G."/>
            <person name="Chaparro C."/>
            <person name="Tonon T."/>
            <person name="Barbeyron T."/>
            <person name="Michel G."/>
            <person name="Noel B."/>
            <person name="Valentin K."/>
            <person name="Elias M."/>
            <person name="Artiguenave F."/>
            <person name="Arun A."/>
            <person name="Aury J.M."/>
            <person name="Barbosa-Neto J.F."/>
            <person name="Bothwell J.H."/>
            <person name="Bouget F.Y."/>
            <person name="Brillet L."/>
            <person name="Cabello-Hurtado F."/>
            <person name="Capella-Gutierrez S."/>
            <person name="Charrier B."/>
            <person name="Cladiere L."/>
            <person name="Cock J.M."/>
            <person name="Coelho S.M."/>
            <person name="Colleoni C."/>
            <person name="Czjzek M."/>
            <person name="Da Silva C."/>
            <person name="Delage L."/>
            <person name="Denoeud F."/>
            <person name="Deschamps P."/>
            <person name="Dittami S.M."/>
            <person name="Gabaldon T."/>
            <person name="Gachon C.M."/>
            <person name="Groisillier A."/>
            <person name="Herve C."/>
            <person name="Jabbari K."/>
            <person name="Katinka M."/>
            <person name="Kloareg B."/>
            <person name="Kowalczyk N."/>
            <person name="Labadie K."/>
            <person name="Leblanc C."/>
            <person name="Lopez P.J."/>
            <person name="McLachlan D.H."/>
            <person name="Meslet-Cladiere L."/>
            <person name="Moustafa A."/>
            <person name="Nehr Z."/>
            <person name="Nyvall Collen P."/>
            <person name="Panaud O."/>
            <person name="Partensky F."/>
            <person name="Poulain J."/>
            <person name="Rensing S.A."/>
            <person name="Rousvoal S."/>
            <person name="Samson G."/>
            <person name="Symeonidi A."/>
            <person name="Weissenbach J."/>
            <person name="Zambounis A."/>
            <person name="Wincker P."/>
            <person name="Boyen C."/>
        </authorList>
    </citation>
    <scope>NUCLEOTIDE SEQUENCE [LARGE SCALE GENOMIC DNA]</scope>
    <source>
        <strain evidence="3">cv. Stackhouse</strain>
    </source>
</reference>
<dbReference type="AlphaFoldDB" id="R7QKY8"/>
<evidence type="ECO:0000313" key="2">
    <source>
        <dbReference type="EMBL" id="CDF38146.1"/>
    </source>
</evidence>
<proteinExistence type="predicted"/>
<accession>R7QKY8</accession>
<dbReference type="KEGG" id="ccp:CHC_T00006328001"/>
<dbReference type="GeneID" id="17325724"/>
<dbReference type="EMBL" id="HG001898">
    <property type="protein sequence ID" value="CDF38146.1"/>
    <property type="molecule type" value="Genomic_DNA"/>
</dbReference>
<gene>
    <name evidence="2" type="ORF">CHC_T00006328001</name>
</gene>
<dbReference type="RefSeq" id="XP_005718015.1">
    <property type="nucleotide sequence ID" value="XM_005717958.1"/>
</dbReference>
<organism evidence="2 3">
    <name type="scientific">Chondrus crispus</name>
    <name type="common">Carrageen Irish moss</name>
    <name type="synonym">Polymorpha crispa</name>
    <dbReference type="NCBI Taxonomy" id="2769"/>
    <lineage>
        <taxon>Eukaryota</taxon>
        <taxon>Rhodophyta</taxon>
        <taxon>Florideophyceae</taxon>
        <taxon>Rhodymeniophycidae</taxon>
        <taxon>Gigartinales</taxon>
        <taxon>Gigartinaceae</taxon>
        <taxon>Chondrus</taxon>
    </lineage>
</organism>